<dbReference type="STRING" id="1396821.SAMN05444515_12114"/>
<dbReference type="AlphaFoldDB" id="A0A1H7R877"/>
<keyword evidence="3" id="KW-1185">Reference proteome</keyword>
<organism evidence="2 3">
    <name type="scientific">Ectothiorhodospira marina</name>
    <dbReference type="NCBI Taxonomy" id="1396821"/>
    <lineage>
        <taxon>Bacteria</taxon>
        <taxon>Pseudomonadati</taxon>
        <taxon>Pseudomonadota</taxon>
        <taxon>Gammaproteobacteria</taxon>
        <taxon>Chromatiales</taxon>
        <taxon>Ectothiorhodospiraceae</taxon>
        <taxon>Ectothiorhodospira</taxon>
    </lineage>
</organism>
<evidence type="ECO:0000256" key="1">
    <source>
        <dbReference type="SAM" id="Phobius"/>
    </source>
</evidence>
<dbReference type="Pfam" id="PF05751">
    <property type="entry name" value="FixH"/>
    <property type="match status" value="1"/>
</dbReference>
<accession>A0A1H7R877</accession>
<proteinExistence type="predicted"/>
<dbReference type="EMBL" id="FOAA01000021">
    <property type="protein sequence ID" value="SEL56332.1"/>
    <property type="molecule type" value="Genomic_DNA"/>
</dbReference>
<dbReference type="OrthoDB" id="8559928at2"/>
<keyword evidence="1" id="KW-1133">Transmembrane helix</keyword>
<dbReference type="RefSeq" id="WP_090255471.1">
    <property type="nucleotide sequence ID" value="NZ_FOAA01000021.1"/>
</dbReference>
<gene>
    <name evidence="2" type="ORF">SAMN05444515_12114</name>
</gene>
<evidence type="ECO:0000313" key="3">
    <source>
        <dbReference type="Proteomes" id="UP000199256"/>
    </source>
</evidence>
<feature type="transmembrane region" description="Helical" evidence="1">
    <location>
        <begin position="97"/>
        <end position="120"/>
    </location>
</feature>
<feature type="transmembrane region" description="Helical" evidence="1">
    <location>
        <begin position="59"/>
        <end position="76"/>
    </location>
</feature>
<keyword evidence="1" id="KW-0472">Membrane</keyword>
<feature type="transmembrane region" description="Helical" evidence="1">
    <location>
        <begin position="6"/>
        <end position="23"/>
    </location>
</feature>
<protein>
    <submittedName>
        <fullName evidence="2">Nitrogen fixation protein FixH</fullName>
    </submittedName>
</protein>
<dbReference type="Proteomes" id="UP000199256">
    <property type="component" value="Unassembled WGS sequence"/>
</dbReference>
<dbReference type="InterPro" id="IPR008620">
    <property type="entry name" value="FixH"/>
</dbReference>
<keyword evidence="1" id="KW-0812">Transmembrane</keyword>
<feature type="transmembrane region" description="Helical" evidence="1">
    <location>
        <begin position="35"/>
        <end position="53"/>
    </location>
</feature>
<reference evidence="3" key="1">
    <citation type="submission" date="2016-10" db="EMBL/GenBank/DDBJ databases">
        <authorList>
            <person name="Varghese N."/>
            <person name="Submissions S."/>
        </authorList>
    </citation>
    <scope>NUCLEOTIDE SEQUENCE [LARGE SCALE GENOMIC DNA]</scope>
    <source>
        <strain evidence="3">DSM 241</strain>
    </source>
</reference>
<evidence type="ECO:0000313" key="2">
    <source>
        <dbReference type="EMBL" id="SEL56332.1"/>
    </source>
</evidence>
<sequence length="274" mass="30759">MDPLVLTLSLGVLAGIVLFFVLYRFTRLRAYQTSLTVLVFTLLVFIPIAVVFWPGADVFAIHLAFYVITPYGLGIIMNQIEAQKGRGEKAGRLRVHWAPAAIIGFFIVIATVNGILVTVAHQGMPSHLVGRLLPEPRSGAEQVTSFFPGTAVHISHKNQALAQEYMQQAQVQAQRGWQVHQGWLEAPRMDRANTFQVQVTDRDGDPVTRARVVGEFLRPSDERMDQVFEMREVGPGLYQTQLRFPAPGRWDLLLQVYRGEDLHEQRGVTSVREG</sequence>
<name>A0A1H7R877_9GAMM</name>